<keyword evidence="2" id="KW-1185">Reference proteome</keyword>
<reference evidence="1" key="1">
    <citation type="submission" date="2020-05" db="EMBL/GenBank/DDBJ databases">
        <title>Large-scale comparative analyses of tick genomes elucidate their genetic diversity and vector capacities.</title>
        <authorList>
            <person name="Jia N."/>
            <person name="Wang J."/>
            <person name="Shi W."/>
            <person name="Du L."/>
            <person name="Sun Y."/>
            <person name="Zhan W."/>
            <person name="Jiang J."/>
            <person name="Wang Q."/>
            <person name="Zhang B."/>
            <person name="Ji P."/>
            <person name="Sakyi L.B."/>
            <person name="Cui X."/>
            <person name="Yuan T."/>
            <person name="Jiang B."/>
            <person name="Yang W."/>
            <person name="Lam T.T.-Y."/>
            <person name="Chang Q."/>
            <person name="Ding S."/>
            <person name="Wang X."/>
            <person name="Zhu J."/>
            <person name="Ruan X."/>
            <person name="Zhao L."/>
            <person name="Wei J."/>
            <person name="Que T."/>
            <person name="Du C."/>
            <person name="Cheng J."/>
            <person name="Dai P."/>
            <person name="Han X."/>
            <person name="Huang E."/>
            <person name="Gao Y."/>
            <person name="Liu J."/>
            <person name="Shao H."/>
            <person name="Ye R."/>
            <person name="Li L."/>
            <person name="Wei W."/>
            <person name="Wang X."/>
            <person name="Wang C."/>
            <person name="Yang T."/>
            <person name="Huo Q."/>
            <person name="Li W."/>
            <person name="Guo W."/>
            <person name="Chen H."/>
            <person name="Zhou L."/>
            <person name="Ni X."/>
            <person name="Tian J."/>
            <person name="Zhou Y."/>
            <person name="Sheng Y."/>
            <person name="Liu T."/>
            <person name="Pan Y."/>
            <person name="Xia L."/>
            <person name="Li J."/>
            <person name="Zhao F."/>
            <person name="Cao W."/>
        </authorList>
    </citation>
    <scope>NUCLEOTIDE SEQUENCE</scope>
    <source>
        <strain evidence="1">Dsil-2018</strain>
    </source>
</reference>
<dbReference type="EMBL" id="CM023470">
    <property type="protein sequence ID" value="KAH7978060.1"/>
    <property type="molecule type" value="Genomic_DNA"/>
</dbReference>
<gene>
    <name evidence="1" type="ORF">HPB49_004348</name>
</gene>
<proteinExistence type="predicted"/>
<organism evidence="1 2">
    <name type="scientific">Dermacentor silvarum</name>
    <name type="common">Tick</name>
    <dbReference type="NCBI Taxonomy" id="543639"/>
    <lineage>
        <taxon>Eukaryota</taxon>
        <taxon>Metazoa</taxon>
        <taxon>Ecdysozoa</taxon>
        <taxon>Arthropoda</taxon>
        <taxon>Chelicerata</taxon>
        <taxon>Arachnida</taxon>
        <taxon>Acari</taxon>
        <taxon>Parasitiformes</taxon>
        <taxon>Ixodida</taxon>
        <taxon>Ixodoidea</taxon>
        <taxon>Ixodidae</taxon>
        <taxon>Rhipicephalinae</taxon>
        <taxon>Dermacentor</taxon>
    </lineage>
</organism>
<protein>
    <submittedName>
        <fullName evidence="1">Uncharacterized protein</fullName>
    </submittedName>
</protein>
<accession>A0ACB8DU94</accession>
<name>A0ACB8DU94_DERSI</name>
<evidence type="ECO:0000313" key="1">
    <source>
        <dbReference type="EMBL" id="KAH7978060.1"/>
    </source>
</evidence>
<comment type="caution">
    <text evidence="1">The sequence shown here is derived from an EMBL/GenBank/DDBJ whole genome shotgun (WGS) entry which is preliminary data.</text>
</comment>
<sequence length="189" mass="19794">MANEVRTAEKKLNGKVKAEKETKKGKQGPAKAAKTVVVAAAVVHENVTPARVGGASHQGINIKVKLPIKAKDKAKGKAKGKGANGCKPKATAATKKAQIVKQEKPPPPQPPVKPLHKESVYDSNDSNDDGLVVDENPPPQPRRSYQRAVAIPATPALPPISTFSNNASMGNFAAAAITTSPVMESQDSK</sequence>
<dbReference type="Proteomes" id="UP000821865">
    <property type="component" value="Chromosome 1"/>
</dbReference>
<evidence type="ECO:0000313" key="2">
    <source>
        <dbReference type="Proteomes" id="UP000821865"/>
    </source>
</evidence>